<feature type="domain" description="Glycosyltransferase subfamily 4-like N-terminal" evidence="5">
    <location>
        <begin position="56"/>
        <end position="164"/>
    </location>
</feature>
<evidence type="ECO:0000259" key="5">
    <source>
        <dbReference type="Pfam" id="PF13439"/>
    </source>
</evidence>
<reference evidence="6 7" key="1">
    <citation type="submission" date="2023-06" db="EMBL/GenBank/DDBJ databases">
        <title>Whole genome sequence of Oscillatoria calcuttensis NRMC-F 0142.</title>
        <authorList>
            <person name="Shakena Fathima T."/>
            <person name="Muralitharan G."/>
            <person name="Thajuddin N."/>
        </authorList>
    </citation>
    <scope>NUCLEOTIDE SEQUENCE [LARGE SCALE GENOMIC DNA]</scope>
    <source>
        <strain evidence="6 7">NRMC-F 0142</strain>
    </source>
</reference>
<evidence type="ECO:0000256" key="3">
    <source>
        <dbReference type="ARBA" id="ARBA00022679"/>
    </source>
</evidence>
<dbReference type="PANTHER" id="PTHR12526:SF640">
    <property type="entry name" value="COLANIC ACID BIOSYNTHESIS GLYCOSYLTRANSFERASE WCAL-RELATED"/>
    <property type="match status" value="1"/>
</dbReference>
<dbReference type="RefSeq" id="WP_284474190.1">
    <property type="nucleotide sequence ID" value="NZ_JASVEJ010000025.1"/>
</dbReference>
<accession>A0ABT7LYT7</accession>
<dbReference type="Proteomes" id="UP001230986">
    <property type="component" value="Unassembled WGS sequence"/>
</dbReference>
<proteinExistence type="inferred from homology"/>
<comment type="caution">
    <text evidence="6">The sequence shown here is derived from an EMBL/GenBank/DDBJ whole genome shotgun (WGS) entry which is preliminary data.</text>
</comment>
<protein>
    <submittedName>
        <fullName evidence="6">Glycosyltransferase family 4 protein</fullName>
        <ecNumber evidence="6">2.4.-.-</ecNumber>
    </submittedName>
</protein>
<name>A0ABT7LYT7_9CYAN</name>
<keyword evidence="7" id="KW-1185">Reference proteome</keyword>
<keyword evidence="2 6" id="KW-0328">Glycosyltransferase</keyword>
<evidence type="ECO:0000313" key="7">
    <source>
        <dbReference type="Proteomes" id="UP001230986"/>
    </source>
</evidence>
<dbReference type="Pfam" id="PF13439">
    <property type="entry name" value="Glyco_transf_4"/>
    <property type="match status" value="1"/>
</dbReference>
<gene>
    <name evidence="6" type="ORF">QQ055_06715</name>
</gene>
<evidence type="ECO:0000259" key="4">
    <source>
        <dbReference type="Pfam" id="PF00534"/>
    </source>
</evidence>
<dbReference type="GO" id="GO:0016757">
    <property type="term" value="F:glycosyltransferase activity"/>
    <property type="evidence" value="ECO:0007669"/>
    <property type="project" value="UniProtKB-KW"/>
</dbReference>
<dbReference type="EMBL" id="JASVEJ010000025">
    <property type="protein sequence ID" value="MDL5057158.1"/>
    <property type="molecule type" value="Genomic_DNA"/>
</dbReference>
<dbReference type="Gene3D" id="3.40.50.2000">
    <property type="entry name" value="Glycogen Phosphorylase B"/>
    <property type="match status" value="2"/>
</dbReference>
<dbReference type="EC" id="2.4.-.-" evidence="6"/>
<dbReference type="CDD" id="cd03801">
    <property type="entry name" value="GT4_PimA-like"/>
    <property type="match status" value="1"/>
</dbReference>
<sequence length="372" mass="41063">MNTLKVISLGPSLLQQGGMAAVENIILRYAPSDVSIKHISTHEEGSGVQKIKVFAQGLLNLISKLLRGRADLLHVHFSERACVYRTLAIMAIASIFRRPVVLHAHGSEFREFYAKLSAPAQGLVRFMLGQCSRFVVLSASWKDYYQRTLKLTDKQVVVLANPIELPPAIPNRQQSQPVKIVFLGRIGQRKGTFDLIQAFAAMTREQKAKARLILAGDGEEDAARKLIKSLDLAGVTSLLGWIDSAKRNEILQSADIFVLPSYNEGLPMAMLEAMSWGLPAIVTPVGGIPEVIEHGRNGLLVNPGDVERLTQGLQQLIEDETYRLELGKQARDSVTPLAIENYWENLRNLYDSMLPQSKGAIAPPLNTVPLTK</sequence>
<feature type="domain" description="Glycosyl transferase family 1" evidence="4">
    <location>
        <begin position="174"/>
        <end position="332"/>
    </location>
</feature>
<comment type="similarity">
    <text evidence="1">Belongs to the glycosyltransferase group 1 family. Glycosyltransferase 4 subfamily.</text>
</comment>
<dbReference type="InterPro" id="IPR001296">
    <property type="entry name" value="Glyco_trans_1"/>
</dbReference>
<organism evidence="6 7">
    <name type="scientific">Geitlerinema calcuttense NRMC-F 0142</name>
    <dbReference type="NCBI Taxonomy" id="2922238"/>
    <lineage>
        <taxon>Bacteria</taxon>
        <taxon>Bacillati</taxon>
        <taxon>Cyanobacteriota</taxon>
        <taxon>Cyanophyceae</taxon>
        <taxon>Geitlerinematales</taxon>
        <taxon>Geitlerinemataceae</taxon>
        <taxon>Geitlerinema</taxon>
    </lineage>
</organism>
<dbReference type="Pfam" id="PF00534">
    <property type="entry name" value="Glycos_transf_1"/>
    <property type="match status" value="1"/>
</dbReference>
<evidence type="ECO:0000256" key="2">
    <source>
        <dbReference type="ARBA" id="ARBA00022676"/>
    </source>
</evidence>
<dbReference type="PANTHER" id="PTHR12526">
    <property type="entry name" value="GLYCOSYLTRANSFERASE"/>
    <property type="match status" value="1"/>
</dbReference>
<evidence type="ECO:0000313" key="6">
    <source>
        <dbReference type="EMBL" id="MDL5057158.1"/>
    </source>
</evidence>
<evidence type="ECO:0000256" key="1">
    <source>
        <dbReference type="ARBA" id="ARBA00009481"/>
    </source>
</evidence>
<dbReference type="InterPro" id="IPR028098">
    <property type="entry name" value="Glyco_trans_4-like_N"/>
</dbReference>
<dbReference type="SUPFAM" id="SSF53756">
    <property type="entry name" value="UDP-Glycosyltransferase/glycogen phosphorylase"/>
    <property type="match status" value="1"/>
</dbReference>
<keyword evidence="3 6" id="KW-0808">Transferase</keyword>